<accession>A0A420HL70</accession>
<organism evidence="1 2">
    <name type="scientific">Golovinomyces cichoracearum</name>
    <dbReference type="NCBI Taxonomy" id="62708"/>
    <lineage>
        <taxon>Eukaryota</taxon>
        <taxon>Fungi</taxon>
        <taxon>Dikarya</taxon>
        <taxon>Ascomycota</taxon>
        <taxon>Pezizomycotina</taxon>
        <taxon>Leotiomycetes</taxon>
        <taxon>Erysiphales</taxon>
        <taxon>Erysiphaceae</taxon>
        <taxon>Golovinomyces</taxon>
    </lineage>
</organism>
<name>A0A420HL70_9PEZI</name>
<gene>
    <name evidence="1" type="ORF">GcM3_183061</name>
</gene>
<evidence type="ECO:0000313" key="1">
    <source>
        <dbReference type="EMBL" id="RKF58191.1"/>
    </source>
</evidence>
<comment type="caution">
    <text evidence="1">The sequence shown here is derived from an EMBL/GenBank/DDBJ whole genome shotgun (WGS) entry which is preliminary data.</text>
</comment>
<evidence type="ECO:0000313" key="2">
    <source>
        <dbReference type="Proteomes" id="UP000283383"/>
    </source>
</evidence>
<proteinExistence type="predicted"/>
<dbReference type="Proteomes" id="UP000283383">
    <property type="component" value="Unassembled WGS sequence"/>
</dbReference>
<dbReference type="AlphaFoldDB" id="A0A420HL70"/>
<reference evidence="1 2" key="1">
    <citation type="journal article" date="2018" name="BMC Genomics">
        <title>Comparative genome analyses reveal sequence features reflecting distinct modes of host-adaptation between dicot and monocot powdery mildew.</title>
        <authorList>
            <person name="Wu Y."/>
            <person name="Ma X."/>
            <person name="Pan Z."/>
            <person name="Kale S.D."/>
            <person name="Song Y."/>
            <person name="King H."/>
            <person name="Zhang Q."/>
            <person name="Presley C."/>
            <person name="Deng X."/>
            <person name="Wei C.I."/>
            <person name="Xiao S."/>
        </authorList>
    </citation>
    <scope>NUCLEOTIDE SEQUENCE [LARGE SCALE GENOMIC DNA]</scope>
    <source>
        <strain evidence="1">UMSG3</strain>
    </source>
</reference>
<protein>
    <submittedName>
        <fullName evidence="1">Uncharacterized protein</fullName>
    </submittedName>
</protein>
<sequence length="148" mass="16779">MYALQGIGYTAGLKLLEMDKLKPGSMIRRTVKDGPRGIIEDISDGELMMQRLGQSYRQTGAIQAENFFSILHEMKYDGSNPLDCVTDFRQAVRDVRSTRLELPDGIVVIIFKLSVKEKEDDMDVGGIVQRLHIFQQHKKTCPPRPDPD</sequence>
<dbReference type="EMBL" id="MCBQ01018361">
    <property type="protein sequence ID" value="RKF58191.1"/>
    <property type="molecule type" value="Genomic_DNA"/>
</dbReference>
<keyword evidence="2" id="KW-1185">Reference proteome</keyword>